<evidence type="ECO:0000313" key="2">
    <source>
        <dbReference type="EMBL" id="CAI2374966.1"/>
    </source>
</evidence>
<evidence type="ECO:0000313" key="3">
    <source>
        <dbReference type="Proteomes" id="UP001295684"/>
    </source>
</evidence>
<dbReference type="AlphaFoldDB" id="A0AAD1XLD0"/>
<evidence type="ECO:0000256" key="1">
    <source>
        <dbReference type="SAM" id="MobiDB-lite"/>
    </source>
</evidence>
<protein>
    <submittedName>
        <fullName evidence="2">Uncharacterized protein</fullName>
    </submittedName>
</protein>
<feature type="compositionally biased region" description="Polar residues" evidence="1">
    <location>
        <begin position="24"/>
        <end position="34"/>
    </location>
</feature>
<accession>A0AAD1XLD0</accession>
<comment type="caution">
    <text evidence="2">The sequence shown here is derived from an EMBL/GenBank/DDBJ whole genome shotgun (WGS) entry which is preliminary data.</text>
</comment>
<dbReference type="EMBL" id="CAMPGE010016406">
    <property type="protein sequence ID" value="CAI2374966.1"/>
    <property type="molecule type" value="Genomic_DNA"/>
</dbReference>
<reference evidence="2" key="1">
    <citation type="submission" date="2023-07" db="EMBL/GenBank/DDBJ databases">
        <authorList>
            <consortium name="AG Swart"/>
            <person name="Singh M."/>
            <person name="Singh A."/>
            <person name="Seah K."/>
            <person name="Emmerich C."/>
        </authorList>
    </citation>
    <scope>NUCLEOTIDE SEQUENCE</scope>
    <source>
        <strain evidence="2">DP1</strain>
    </source>
</reference>
<name>A0AAD1XLD0_EUPCR</name>
<dbReference type="Proteomes" id="UP001295684">
    <property type="component" value="Unassembled WGS sequence"/>
</dbReference>
<keyword evidence="3" id="KW-1185">Reference proteome</keyword>
<gene>
    <name evidence="2" type="ORF">ECRASSUSDP1_LOCUS16325</name>
</gene>
<feature type="region of interest" description="Disordered" evidence="1">
    <location>
        <begin position="1"/>
        <end position="34"/>
    </location>
</feature>
<sequence>MEKNNVEKLGVSPLKSILEPPKETPTTIKNTNTDNCAPTVKNKCQQNITKAII</sequence>
<proteinExistence type="predicted"/>
<organism evidence="2 3">
    <name type="scientific">Euplotes crassus</name>
    <dbReference type="NCBI Taxonomy" id="5936"/>
    <lineage>
        <taxon>Eukaryota</taxon>
        <taxon>Sar</taxon>
        <taxon>Alveolata</taxon>
        <taxon>Ciliophora</taxon>
        <taxon>Intramacronucleata</taxon>
        <taxon>Spirotrichea</taxon>
        <taxon>Hypotrichia</taxon>
        <taxon>Euplotida</taxon>
        <taxon>Euplotidae</taxon>
        <taxon>Moneuplotes</taxon>
    </lineage>
</organism>